<comment type="caution">
    <text evidence="1">The sequence shown here is derived from an EMBL/GenBank/DDBJ whole genome shotgun (WGS) entry which is preliminary data.</text>
</comment>
<dbReference type="AlphaFoldDB" id="A0A2P4XCX4"/>
<reference evidence="1 2" key="1">
    <citation type="journal article" date="2017" name="Genome Biol. Evol.">
        <title>Phytophthora megakarya and P. palmivora, closely related causal agents of cacao black pod rot, underwent increases in genome sizes and gene numbers by different mechanisms.</title>
        <authorList>
            <person name="Ali S.S."/>
            <person name="Shao J."/>
            <person name="Lary D.J."/>
            <person name="Kronmiller B."/>
            <person name="Shen D."/>
            <person name="Strem M.D."/>
            <person name="Amoako-Attah I."/>
            <person name="Akrofi A.Y."/>
            <person name="Begoude B.A."/>
            <person name="Ten Hoopen G.M."/>
            <person name="Coulibaly K."/>
            <person name="Kebe B.I."/>
            <person name="Melnick R.L."/>
            <person name="Guiltinan M.J."/>
            <person name="Tyler B.M."/>
            <person name="Meinhardt L.W."/>
            <person name="Bailey B.A."/>
        </authorList>
    </citation>
    <scope>NUCLEOTIDE SEQUENCE [LARGE SCALE GENOMIC DNA]</scope>
    <source>
        <strain evidence="2">sbr112.9</strain>
    </source>
</reference>
<evidence type="ECO:0000313" key="2">
    <source>
        <dbReference type="Proteomes" id="UP000237271"/>
    </source>
</evidence>
<dbReference type="Proteomes" id="UP000237271">
    <property type="component" value="Unassembled WGS sequence"/>
</dbReference>
<organism evidence="1 2">
    <name type="scientific">Phytophthora palmivora</name>
    <dbReference type="NCBI Taxonomy" id="4796"/>
    <lineage>
        <taxon>Eukaryota</taxon>
        <taxon>Sar</taxon>
        <taxon>Stramenopiles</taxon>
        <taxon>Oomycota</taxon>
        <taxon>Peronosporomycetes</taxon>
        <taxon>Peronosporales</taxon>
        <taxon>Peronosporaceae</taxon>
        <taxon>Phytophthora</taxon>
    </lineage>
</organism>
<name>A0A2P4XCX4_9STRA</name>
<dbReference type="EMBL" id="NCKW01011509">
    <property type="protein sequence ID" value="POM63404.1"/>
    <property type="molecule type" value="Genomic_DNA"/>
</dbReference>
<dbReference type="OrthoDB" id="121955at2759"/>
<protein>
    <submittedName>
        <fullName evidence="1">Uncharacterized protein</fullName>
    </submittedName>
</protein>
<accession>A0A2P4XCX4</accession>
<sequence length="66" mass="7373">MGGQASEGTQEGKIRLTVYADNCSGQTKNNYLIKFLLAEATWEFCSMSITMFSKKDILRSRVVAAY</sequence>
<keyword evidence="2" id="KW-1185">Reference proteome</keyword>
<proteinExistence type="predicted"/>
<evidence type="ECO:0000313" key="1">
    <source>
        <dbReference type="EMBL" id="POM63404.1"/>
    </source>
</evidence>
<gene>
    <name evidence="1" type="ORF">PHPALM_21205</name>
</gene>